<gene>
    <name evidence="1" type="ORF">PECUL_23A019512</name>
</gene>
<proteinExistence type="predicted"/>
<reference evidence="1" key="1">
    <citation type="submission" date="2022-03" db="EMBL/GenBank/DDBJ databases">
        <authorList>
            <person name="Alioto T."/>
            <person name="Alioto T."/>
            <person name="Gomez Garrido J."/>
        </authorList>
    </citation>
    <scope>NUCLEOTIDE SEQUENCE</scope>
</reference>
<accession>A0AAD1W578</accession>
<protein>
    <submittedName>
        <fullName evidence="1">Uncharacterized protein</fullName>
    </submittedName>
</protein>
<dbReference type="EMBL" id="OW240915">
    <property type="protein sequence ID" value="CAH2284974.1"/>
    <property type="molecule type" value="Genomic_DNA"/>
</dbReference>
<sequence>MASNRPRQELIAELVELGRTAAMVETTLPNDKVDETLRAVRLRLALCGPNPSEELITQVLNAVEAEARNTNYG</sequence>
<name>A0AAD1W578_PELCU</name>
<dbReference type="Proteomes" id="UP001295444">
    <property type="component" value="Chromosome 04"/>
</dbReference>
<keyword evidence="2" id="KW-1185">Reference proteome</keyword>
<evidence type="ECO:0000313" key="2">
    <source>
        <dbReference type="Proteomes" id="UP001295444"/>
    </source>
</evidence>
<evidence type="ECO:0000313" key="1">
    <source>
        <dbReference type="EMBL" id="CAH2284974.1"/>
    </source>
</evidence>
<organism evidence="1 2">
    <name type="scientific">Pelobates cultripes</name>
    <name type="common">Western spadefoot toad</name>
    <dbReference type="NCBI Taxonomy" id="61616"/>
    <lineage>
        <taxon>Eukaryota</taxon>
        <taxon>Metazoa</taxon>
        <taxon>Chordata</taxon>
        <taxon>Craniata</taxon>
        <taxon>Vertebrata</taxon>
        <taxon>Euteleostomi</taxon>
        <taxon>Amphibia</taxon>
        <taxon>Batrachia</taxon>
        <taxon>Anura</taxon>
        <taxon>Pelobatoidea</taxon>
        <taxon>Pelobatidae</taxon>
        <taxon>Pelobates</taxon>
    </lineage>
</organism>
<dbReference type="AlphaFoldDB" id="A0AAD1W578"/>